<dbReference type="InterPro" id="IPR029063">
    <property type="entry name" value="SAM-dependent_MTases_sf"/>
</dbReference>
<dbReference type="PATRIC" id="fig|1280951.3.peg.229"/>
<dbReference type="RefSeq" id="WP_011645848.1">
    <property type="nucleotide sequence ID" value="NZ_ARYI01000001.1"/>
</dbReference>
<dbReference type="AlphaFoldDB" id="A0A059G0P5"/>
<evidence type="ECO:0000259" key="1">
    <source>
        <dbReference type="Pfam" id="PF13649"/>
    </source>
</evidence>
<organism evidence="2 3">
    <name type="scientific">Hyphomonas hirschiana VP5</name>
    <dbReference type="NCBI Taxonomy" id="1280951"/>
    <lineage>
        <taxon>Bacteria</taxon>
        <taxon>Pseudomonadati</taxon>
        <taxon>Pseudomonadota</taxon>
        <taxon>Alphaproteobacteria</taxon>
        <taxon>Hyphomonadales</taxon>
        <taxon>Hyphomonadaceae</taxon>
        <taxon>Hyphomonas</taxon>
    </lineage>
</organism>
<dbReference type="InterPro" id="IPR050508">
    <property type="entry name" value="Methyltransf_Superfamily"/>
</dbReference>
<reference evidence="2 3" key="1">
    <citation type="submission" date="2013-04" db="EMBL/GenBank/DDBJ databases">
        <title>Hyphomonas hirschiana VP5 Genome Sequencing.</title>
        <authorList>
            <person name="Lai Q."/>
            <person name="Shao Z."/>
        </authorList>
    </citation>
    <scope>NUCLEOTIDE SEQUENCE [LARGE SCALE GENOMIC DNA]</scope>
    <source>
        <strain evidence="2 3">VP5</strain>
    </source>
</reference>
<name>A0A059G0P5_9PROT</name>
<feature type="domain" description="Methyltransferase" evidence="1">
    <location>
        <begin position="201"/>
        <end position="295"/>
    </location>
</feature>
<dbReference type="CDD" id="cd02440">
    <property type="entry name" value="AdoMet_MTases"/>
    <property type="match status" value="1"/>
</dbReference>
<sequence>MGWRRTASKTAARAGYAAGQGLRSAWYTAQMQAARARAEGFNRPGEPAFQPSRGKPDMAELRRAFFELFIQDRANIEAGLYPAPRELGLARLPGALKSARAFQQDVKAVDQRRLSRDGSELARTLQEESDFLHRNANRYPEYYLQNFHYQTGGWFTDESARLYDTQVEALFSGTADAMRRAALAQIAIELKGRDQRQVSLMDVACGNGRFLETVLGVWPRLNVTGLDLSPSYTEAARARLAPWRQADIIQDMAEAMPVENASFDIAVSIFLFHELPPRVRPLVVAEVFRALKPGGLFILADSLQFSDRPALDGLLEYFPHGFHEPYYKDYLGWALDETLTEAGFVKECGNLAFLTKVTAWRKPLR</sequence>
<dbReference type="OrthoDB" id="9765084at2"/>
<protein>
    <recommendedName>
        <fullName evidence="1">Methyltransferase domain-containing protein</fullName>
    </recommendedName>
</protein>
<accession>A0A059G0P5</accession>
<gene>
    <name evidence="2" type="ORF">HHI_01130</name>
</gene>
<dbReference type="InterPro" id="IPR041698">
    <property type="entry name" value="Methyltransf_25"/>
</dbReference>
<keyword evidence="3" id="KW-1185">Reference proteome</keyword>
<proteinExistence type="predicted"/>
<dbReference type="Proteomes" id="UP000025061">
    <property type="component" value="Unassembled WGS sequence"/>
</dbReference>
<dbReference type="PANTHER" id="PTHR42912">
    <property type="entry name" value="METHYLTRANSFERASE"/>
    <property type="match status" value="1"/>
</dbReference>
<evidence type="ECO:0000313" key="3">
    <source>
        <dbReference type="Proteomes" id="UP000025061"/>
    </source>
</evidence>
<dbReference type="PANTHER" id="PTHR42912:SF81">
    <property type="entry name" value="METHYLTRANSFERASE DOMAIN-CONTAINING PROTEIN"/>
    <property type="match status" value="1"/>
</dbReference>
<dbReference type="EMBL" id="ARYI01000001">
    <property type="protein sequence ID" value="KCZ96239.1"/>
    <property type="molecule type" value="Genomic_DNA"/>
</dbReference>
<dbReference type="GO" id="GO:0008168">
    <property type="term" value="F:methyltransferase activity"/>
    <property type="evidence" value="ECO:0007669"/>
    <property type="project" value="TreeGrafter"/>
</dbReference>
<dbReference type="SUPFAM" id="SSF53335">
    <property type="entry name" value="S-adenosyl-L-methionine-dependent methyltransferases"/>
    <property type="match status" value="1"/>
</dbReference>
<dbReference type="Gene3D" id="3.40.50.150">
    <property type="entry name" value="Vaccinia Virus protein VP39"/>
    <property type="match status" value="1"/>
</dbReference>
<dbReference type="Pfam" id="PF13649">
    <property type="entry name" value="Methyltransf_25"/>
    <property type="match status" value="1"/>
</dbReference>
<evidence type="ECO:0000313" key="2">
    <source>
        <dbReference type="EMBL" id="KCZ96239.1"/>
    </source>
</evidence>
<comment type="caution">
    <text evidence="2">The sequence shown here is derived from an EMBL/GenBank/DDBJ whole genome shotgun (WGS) entry which is preliminary data.</text>
</comment>